<dbReference type="Proteomes" id="UP000255108">
    <property type="component" value="Unassembled WGS sequence"/>
</dbReference>
<sequence>MRYEISELDRMLSGLLIPGVVSAVDAGKARVRIASDGWVSSWIPWLGLAAGTARHWRLPSVGEQALMLNPSGEPDNGFALVGFYTDALGHDGRANVVAWQMPDGCKIEYDFTAGTALIDGCKTVTVNAAESVTVKSTTITLDADDVLVTKNLTVGAAINHLANGGSKASFGGAIEAKGDVCAGDISLMKHAHREQGDGQMTGEAI</sequence>
<dbReference type="InterPro" id="IPR013046">
    <property type="entry name" value="GpV/Gp45"/>
</dbReference>
<proteinExistence type="predicted"/>
<dbReference type="EMBL" id="UGHR01000001">
    <property type="protein sequence ID" value="STQ91734.1"/>
    <property type="molecule type" value="Genomic_DNA"/>
</dbReference>
<dbReference type="InterPro" id="IPR006531">
    <property type="entry name" value="Gp5/Vgr_OB"/>
</dbReference>
<dbReference type="Gene3D" id="6.20.150.10">
    <property type="match status" value="1"/>
</dbReference>
<evidence type="ECO:0000259" key="1">
    <source>
        <dbReference type="Pfam" id="PF04717"/>
    </source>
</evidence>
<evidence type="ECO:0000313" key="5">
    <source>
        <dbReference type="Proteomes" id="UP000295794"/>
    </source>
</evidence>
<organism evidence="2 4">
    <name type="scientific">Iodobacter fluviatilis</name>
    <dbReference type="NCBI Taxonomy" id="537"/>
    <lineage>
        <taxon>Bacteria</taxon>
        <taxon>Pseudomonadati</taxon>
        <taxon>Pseudomonadota</taxon>
        <taxon>Betaproteobacteria</taxon>
        <taxon>Neisseriales</taxon>
        <taxon>Chitinibacteraceae</taxon>
        <taxon>Iodobacter</taxon>
    </lineage>
</organism>
<dbReference type="Gene3D" id="2.40.50.230">
    <property type="entry name" value="Gp5 N-terminal domain"/>
    <property type="match status" value="1"/>
</dbReference>
<dbReference type="Pfam" id="PF04717">
    <property type="entry name" value="Phage_base_V"/>
    <property type="match status" value="1"/>
</dbReference>
<evidence type="ECO:0000313" key="3">
    <source>
        <dbReference type="EMBL" id="TCU81218.1"/>
    </source>
</evidence>
<dbReference type="EMBL" id="SMBT01000025">
    <property type="protein sequence ID" value="TCU81218.1"/>
    <property type="molecule type" value="Genomic_DNA"/>
</dbReference>
<dbReference type="AlphaFoldDB" id="A0A377Q8Y9"/>
<reference evidence="3 5" key="2">
    <citation type="submission" date="2019-03" db="EMBL/GenBank/DDBJ databases">
        <title>Genomic Encyclopedia of Type Strains, Phase IV (KMG-IV): sequencing the most valuable type-strain genomes for metagenomic binning, comparative biology and taxonomic classification.</title>
        <authorList>
            <person name="Goeker M."/>
        </authorList>
    </citation>
    <scope>NUCLEOTIDE SEQUENCE [LARGE SCALE GENOMIC DNA]</scope>
    <source>
        <strain evidence="3 5">DSM 3764</strain>
    </source>
</reference>
<gene>
    <name evidence="3" type="ORF">EV682_12521</name>
    <name evidence="2" type="ORF">NCTC11159_02811</name>
</gene>
<dbReference type="InterPro" id="IPR037026">
    <property type="entry name" value="Vgr_OB-fold_dom_sf"/>
</dbReference>
<protein>
    <submittedName>
        <fullName evidence="2">Phage P2 baseplate assembly protein gpV</fullName>
    </submittedName>
    <submittedName>
        <fullName evidence="3">Phage baseplate assembly protein V</fullName>
    </submittedName>
</protein>
<accession>A0A377Q8Y9</accession>
<dbReference type="RefSeq" id="WP_115227914.1">
    <property type="nucleotide sequence ID" value="NZ_CAWOLO010000025.1"/>
</dbReference>
<dbReference type="NCBIfam" id="TIGR01644">
    <property type="entry name" value="phage_P2_V"/>
    <property type="match status" value="1"/>
</dbReference>
<name>A0A377Q8Y9_9NEIS</name>
<keyword evidence="5" id="KW-1185">Reference proteome</keyword>
<evidence type="ECO:0000313" key="4">
    <source>
        <dbReference type="Proteomes" id="UP000255108"/>
    </source>
</evidence>
<feature type="domain" description="Gp5/Type VI secretion system Vgr protein OB-fold" evidence="1">
    <location>
        <begin position="18"/>
        <end position="84"/>
    </location>
</feature>
<dbReference type="OrthoDB" id="4931325at2"/>
<evidence type="ECO:0000313" key="2">
    <source>
        <dbReference type="EMBL" id="STQ91734.1"/>
    </source>
</evidence>
<reference evidence="2 4" key="1">
    <citation type="submission" date="2018-06" db="EMBL/GenBank/DDBJ databases">
        <authorList>
            <consortium name="Pathogen Informatics"/>
            <person name="Doyle S."/>
        </authorList>
    </citation>
    <scope>NUCLEOTIDE SEQUENCE [LARGE SCALE GENOMIC DNA]</scope>
    <source>
        <strain evidence="2 4">NCTC11159</strain>
    </source>
</reference>
<dbReference type="Proteomes" id="UP000295794">
    <property type="component" value="Unassembled WGS sequence"/>
</dbReference>